<accession>A0ABW9VNL2</accession>
<dbReference type="EMBL" id="WWCM01000013">
    <property type="protein sequence ID" value="MYM41075.1"/>
    <property type="molecule type" value="Genomic_DNA"/>
</dbReference>
<protein>
    <submittedName>
        <fullName evidence="1">Uncharacterized protein</fullName>
    </submittedName>
</protein>
<dbReference type="Proteomes" id="UP000478090">
    <property type="component" value="Unassembled WGS sequence"/>
</dbReference>
<comment type="caution">
    <text evidence="1">The sequence shown here is derived from an EMBL/GenBank/DDBJ whole genome shotgun (WGS) entry which is preliminary data.</text>
</comment>
<gene>
    <name evidence="1" type="ORF">GTP27_17255</name>
</gene>
<organism evidence="1 2">
    <name type="scientific">Duganella qianjiadongensis</name>
    <dbReference type="NCBI Taxonomy" id="2692176"/>
    <lineage>
        <taxon>Bacteria</taxon>
        <taxon>Pseudomonadati</taxon>
        <taxon>Pseudomonadota</taxon>
        <taxon>Betaproteobacteria</taxon>
        <taxon>Burkholderiales</taxon>
        <taxon>Oxalobacteraceae</taxon>
        <taxon>Telluria group</taxon>
        <taxon>Duganella</taxon>
    </lineage>
</organism>
<sequence length="98" mass="10837">MPSLKSAAMPEQLTVPLERIIIEHGHQLRCILAQNTTLTEALKQDEAVRKVASFCYPLLPGVLRLVVKEPAFVEFVLNHRQQLLTRLDSTAGSVATSS</sequence>
<name>A0ABW9VNL2_9BURK</name>
<proteinExistence type="predicted"/>
<dbReference type="RefSeq" id="WP_161040405.1">
    <property type="nucleotide sequence ID" value="NZ_WWCM01000013.1"/>
</dbReference>
<reference evidence="1 2" key="1">
    <citation type="submission" date="2019-12" db="EMBL/GenBank/DDBJ databases">
        <title>Novel species isolated from a subtropical stream in China.</title>
        <authorList>
            <person name="Lu H."/>
        </authorList>
    </citation>
    <scope>NUCLEOTIDE SEQUENCE [LARGE SCALE GENOMIC DNA]</scope>
    <source>
        <strain evidence="1 2">CY13W</strain>
    </source>
</reference>
<evidence type="ECO:0000313" key="2">
    <source>
        <dbReference type="Proteomes" id="UP000478090"/>
    </source>
</evidence>
<evidence type="ECO:0000313" key="1">
    <source>
        <dbReference type="EMBL" id="MYM41075.1"/>
    </source>
</evidence>
<keyword evidence="2" id="KW-1185">Reference proteome</keyword>